<dbReference type="OrthoDB" id="3066029at2759"/>
<sequence>MPELTNDPEKAVSTGTPMAPEAAVSQPLSTLSKTETRASEMFDSIPVWRKYIIVFATSWTTLAACFSSTSLLSASTEIAADLHTTPEVVSLSTAGLIFAIGLSALVWSPIAAIVGRKLAYNACLAVLFSLTIGAAVAPNMPVFVTMRVLSGFQGCYFHVAGQTIIAEYFPPIQRGTANGFFLAGTVLGPPLGPLVAGVMMTYSSWRSVLWLQVAMIGLAFILALFFVPASRTDAPVLTLNLRGRAALAQFNPTPVFKQMTYPNIIFTVR</sequence>
<gene>
    <name evidence="8" type="ORF">ALTATR162_LOCUS7690</name>
</gene>
<comment type="caution">
    <text evidence="8">The sequence shown here is derived from an EMBL/GenBank/DDBJ whole genome shotgun (WGS) entry which is preliminary data.</text>
</comment>
<evidence type="ECO:0000256" key="4">
    <source>
        <dbReference type="ARBA" id="ARBA00023136"/>
    </source>
</evidence>
<reference evidence="8" key="1">
    <citation type="submission" date="2021-05" db="EMBL/GenBank/DDBJ databases">
        <authorList>
            <person name="Stam R."/>
        </authorList>
    </citation>
    <scope>NUCLEOTIDE SEQUENCE</scope>
    <source>
        <strain evidence="8">CS162</strain>
    </source>
</reference>
<evidence type="ECO:0000313" key="9">
    <source>
        <dbReference type="Proteomes" id="UP000676310"/>
    </source>
</evidence>
<accession>A0A8J2I3Q2</accession>
<feature type="transmembrane region" description="Helical" evidence="6">
    <location>
        <begin position="88"/>
        <end position="106"/>
    </location>
</feature>
<dbReference type="AlphaFoldDB" id="A0A8J2I3Q2"/>
<dbReference type="PANTHER" id="PTHR23502">
    <property type="entry name" value="MAJOR FACILITATOR SUPERFAMILY"/>
    <property type="match status" value="1"/>
</dbReference>
<dbReference type="EMBL" id="CAJRGZ010000022">
    <property type="protein sequence ID" value="CAG5173833.1"/>
    <property type="molecule type" value="Genomic_DNA"/>
</dbReference>
<feature type="transmembrane region" description="Helical" evidence="6">
    <location>
        <begin position="208"/>
        <end position="227"/>
    </location>
</feature>
<dbReference type="RefSeq" id="XP_043171254.1">
    <property type="nucleotide sequence ID" value="XM_043315319.1"/>
</dbReference>
<dbReference type="InterPro" id="IPR011701">
    <property type="entry name" value="MFS"/>
</dbReference>
<dbReference type="PANTHER" id="PTHR23502:SF152">
    <property type="entry name" value="MAJOR FACILITATOR SUPERFAMILY (MFS) PROFILE DOMAIN-CONTAINING PROTEIN-RELATED"/>
    <property type="match status" value="1"/>
</dbReference>
<feature type="transmembrane region" description="Helical" evidence="6">
    <location>
        <begin position="181"/>
        <end position="202"/>
    </location>
</feature>
<keyword evidence="9" id="KW-1185">Reference proteome</keyword>
<dbReference type="Pfam" id="PF07690">
    <property type="entry name" value="MFS_1"/>
    <property type="match status" value="1"/>
</dbReference>
<organism evidence="8 9">
    <name type="scientific">Alternaria atra</name>
    <dbReference type="NCBI Taxonomy" id="119953"/>
    <lineage>
        <taxon>Eukaryota</taxon>
        <taxon>Fungi</taxon>
        <taxon>Dikarya</taxon>
        <taxon>Ascomycota</taxon>
        <taxon>Pezizomycotina</taxon>
        <taxon>Dothideomycetes</taxon>
        <taxon>Pleosporomycetidae</taxon>
        <taxon>Pleosporales</taxon>
        <taxon>Pleosporineae</taxon>
        <taxon>Pleosporaceae</taxon>
        <taxon>Alternaria</taxon>
        <taxon>Alternaria sect. Ulocladioides</taxon>
    </lineage>
</organism>
<comment type="subcellular location">
    <subcellularLocation>
        <location evidence="1">Membrane</location>
        <topology evidence="1">Multi-pass membrane protein</topology>
    </subcellularLocation>
</comment>
<evidence type="ECO:0000313" key="8">
    <source>
        <dbReference type="EMBL" id="CAG5173833.1"/>
    </source>
</evidence>
<name>A0A8J2I3Q2_9PLEO</name>
<evidence type="ECO:0000256" key="5">
    <source>
        <dbReference type="SAM" id="MobiDB-lite"/>
    </source>
</evidence>
<evidence type="ECO:0000256" key="6">
    <source>
        <dbReference type="SAM" id="Phobius"/>
    </source>
</evidence>
<protein>
    <recommendedName>
        <fullName evidence="7">Major facilitator superfamily (MFS) profile domain-containing protein</fullName>
    </recommendedName>
</protein>
<dbReference type="Gene3D" id="1.20.1720.10">
    <property type="entry name" value="Multidrug resistance protein D"/>
    <property type="match status" value="1"/>
</dbReference>
<keyword evidence="3 6" id="KW-1133">Transmembrane helix</keyword>
<keyword evidence="2 6" id="KW-0812">Transmembrane</keyword>
<evidence type="ECO:0000256" key="2">
    <source>
        <dbReference type="ARBA" id="ARBA00022692"/>
    </source>
</evidence>
<feature type="transmembrane region" description="Helical" evidence="6">
    <location>
        <begin position="51"/>
        <end position="76"/>
    </location>
</feature>
<evidence type="ECO:0000256" key="3">
    <source>
        <dbReference type="ARBA" id="ARBA00022989"/>
    </source>
</evidence>
<dbReference type="SUPFAM" id="SSF103473">
    <property type="entry name" value="MFS general substrate transporter"/>
    <property type="match status" value="1"/>
</dbReference>
<dbReference type="GO" id="GO:0022857">
    <property type="term" value="F:transmembrane transporter activity"/>
    <property type="evidence" value="ECO:0007669"/>
    <property type="project" value="InterPro"/>
</dbReference>
<dbReference type="InterPro" id="IPR036259">
    <property type="entry name" value="MFS_trans_sf"/>
</dbReference>
<evidence type="ECO:0000256" key="1">
    <source>
        <dbReference type="ARBA" id="ARBA00004141"/>
    </source>
</evidence>
<proteinExistence type="predicted"/>
<dbReference type="PROSITE" id="PS50850">
    <property type="entry name" value="MFS"/>
    <property type="match status" value="1"/>
</dbReference>
<dbReference type="GeneID" id="67019718"/>
<evidence type="ECO:0000259" key="7">
    <source>
        <dbReference type="PROSITE" id="PS50850"/>
    </source>
</evidence>
<keyword evidence="4 6" id="KW-0472">Membrane</keyword>
<feature type="region of interest" description="Disordered" evidence="5">
    <location>
        <begin position="1"/>
        <end position="26"/>
    </location>
</feature>
<dbReference type="Proteomes" id="UP000676310">
    <property type="component" value="Unassembled WGS sequence"/>
</dbReference>
<feature type="transmembrane region" description="Helical" evidence="6">
    <location>
        <begin position="118"/>
        <end position="137"/>
    </location>
</feature>
<dbReference type="GO" id="GO:0005886">
    <property type="term" value="C:plasma membrane"/>
    <property type="evidence" value="ECO:0007669"/>
    <property type="project" value="TreeGrafter"/>
</dbReference>
<dbReference type="InterPro" id="IPR020846">
    <property type="entry name" value="MFS_dom"/>
</dbReference>
<feature type="domain" description="Major facilitator superfamily (MFS) profile" evidence="7">
    <location>
        <begin position="53"/>
        <end position="269"/>
    </location>
</feature>